<dbReference type="InterPro" id="IPR001138">
    <property type="entry name" value="Zn2Cys6_DnaBD"/>
</dbReference>
<dbReference type="PANTHER" id="PTHR31845">
    <property type="entry name" value="FINGER DOMAIN PROTEIN, PUTATIVE-RELATED"/>
    <property type="match status" value="1"/>
</dbReference>
<evidence type="ECO:0000313" key="11">
    <source>
        <dbReference type="Proteomes" id="UP000248961"/>
    </source>
</evidence>
<feature type="coiled-coil region" evidence="8">
    <location>
        <begin position="55"/>
        <end position="82"/>
    </location>
</feature>
<keyword evidence="6" id="KW-0804">Transcription</keyword>
<dbReference type="RefSeq" id="XP_025554159.1">
    <property type="nucleotide sequence ID" value="XM_025699791.1"/>
</dbReference>
<gene>
    <name evidence="10" type="ORF">BO97DRAFT_468908</name>
</gene>
<protein>
    <submittedName>
        <fullName evidence="10">Zn(II)2Cys6 transcription factor</fullName>
    </submittedName>
</protein>
<dbReference type="GO" id="GO:0001216">
    <property type="term" value="F:DNA-binding transcription activator activity"/>
    <property type="evidence" value="ECO:0007669"/>
    <property type="project" value="UniProtKB-ARBA"/>
</dbReference>
<dbReference type="EMBL" id="KZ824273">
    <property type="protein sequence ID" value="RAL15005.1"/>
    <property type="molecule type" value="Genomic_DNA"/>
</dbReference>
<dbReference type="InterPro" id="IPR051089">
    <property type="entry name" value="prtT"/>
</dbReference>
<keyword evidence="7" id="KW-0539">Nucleus</keyword>
<dbReference type="FunFam" id="4.10.240.10:FF:000003">
    <property type="entry name" value="C6 transcription factor (Leu3)"/>
    <property type="match status" value="1"/>
</dbReference>
<evidence type="ECO:0000256" key="6">
    <source>
        <dbReference type="ARBA" id="ARBA00023163"/>
    </source>
</evidence>
<organism evidence="10 11">
    <name type="scientific">Aspergillus homomorphus (strain CBS 101889)</name>
    <dbReference type="NCBI Taxonomy" id="1450537"/>
    <lineage>
        <taxon>Eukaryota</taxon>
        <taxon>Fungi</taxon>
        <taxon>Dikarya</taxon>
        <taxon>Ascomycota</taxon>
        <taxon>Pezizomycotina</taxon>
        <taxon>Eurotiomycetes</taxon>
        <taxon>Eurotiomycetidae</taxon>
        <taxon>Eurotiales</taxon>
        <taxon>Aspergillaceae</taxon>
        <taxon>Aspergillus</taxon>
        <taxon>Aspergillus subgen. Circumdati</taxon>
    </lineage>
</organism>
<dbReference type="STRING" id="1450537.A0A395I5E2"/>
<evidence type="ECO:0000256" key="3">
    <source>
        <dbReference type="ARBA" id="ARBA00022833"/>
    </source>
</evidence>
<keyword evidence="8" id="KW-0175">Coiled coil</keyword>
<proteinExistence type="predicted"/>
<dbReference type="VEuPathDB" id="FungiDB:BO97DRAFT_468908"/>
<sequence>METQADSPSLKRAKKACTECRQQKAKCDAYMSPDFQCSRCTRMKIRCVISDPFRREHKRQRLSKLEQETDELRRKLRSSHSESLPQSPIALLTAAAEMGVHSASTGTDLPLTTQPHASPIALYPQILPQTSLASADPRTDVVSQHAPSPTAPRTLKNVRLTGSEIDELFKIFFRDYAHFLPILDPQTTPNAYHDQSSFLFWAIVGVASRTYNENPTLLMALSPNIIEMALLSITFTASAWHTIQGLLLVLTWPFPKETKKTDAMFPLSGMLLHIAMQNGLHIPLSSHEFARRKMAAPLEADMDRRSELWARCVIVYQRACITKGQCPRSMVDLQQDLGQQQVLFEKITPSLALEMRCLDLVARCSAAVTEFGVRTMPAEQERSLDILLRTFESQVTDLEAHASSVNDLFITTMCRLCIQMFHLFKNETIYAPDCLAQIVTTSCKAIDNIQDLVQSVKNLASAPMQVTYGLLLPAAALLRILKCPTRAEIDFPRGKKAIFSAINMARRMSVDVHDIASKIAIVMTQLWNSTKAFRRTDGTESIGLRIRSRLVLSPIIDAIWWWRDEFEPQFYSHPAHGIVAEGADPQRDQMSGASNAPCGVVDRQDPVLFDEEFLADFEWALSNDGLLQPAEPFGSTWPAAGTTA</sequence>
<dbReference type="CDD" id="cd12148">
    <property type="entry name" value="fungal_TF_MHR"/>
    <property type="match status" value="1"/>
</dbReference>
<evidence type="ECO:0000256" key="2">
    <source>
        <dbReference type="ARBA" id="ARBA00022723"/>
    </source>
</evidence>
<dbReference type="GO" id="GO:0000976">
    <property type="term" value="F:transcription cis-regulatory region binding"/>
    <property type="evidence" value="ECO:0007669"/>
    <property type="project" value="TreeGrafter"/>
</dbReference>
<accession>A0A395I5E2</accession>
<dbReference type="Gene3D" id="4.10.240.10">
    <property type="entry name" value="Zn(2)-C6 fungal-type DNA-binding domain"/>
    <property type="match status" value="1"/>
</dbReference>
<evidence type="ECO:0000256" key="5">
    <source>
        <dbReference type="ARBA" id="ARBA00023125"/>
    </source>
</evidence>
<dbReference type="GeneID" id="37204080"/>
<evidence type="ECO:0000256" key="8">
    <source>
        <dbReference type="SAM" id="Coils"/>
    </source>
</evidence>
<feature type="domain" description="Zn(2)-C6 fungal-type" evidence="9">
    <location>
        <begin position="16"/>
        <end position="49"/>
    </location>
</feature>
<dbReference type="OrthoDB" id="3163292at2759"/>
<dbReference type="CDD" id="cd00067">
    <property type="entry name" value="GAL4"/>
    <property type="match status" value="1"/>
</dbReference>
<reference evidence="10 11" key="1">
    <citation type="submission" date="2018-02" db="EMBL/GenBank/DDBJ databases">
        <title>The genomes of Aspergillus section Nigri reveals drivers in fungal speciation.</title>
        <authorList>
            <consortium name="DOE Joint Genome Institute"/>
            <person name="Vesth T.C."/>
            <person name="Nybo J."/>
            <person name="Theobald S."/>
            <person name="Brandl J."/>
            <person name="Frisvad J.C."/>
            <person name="Nielsen K.F."/>
            <person name="Lyhne E.K."/>
            <person name="Kogle M.E."/>
            <person name="Kuo A."/>
            <person name="Riley R."/>
            <person name="Clum A."/>
            <person name="Nolan M."/>
            <person name="Lipzen A."/>
            <person name="Salamov A."/>
            <person name="Henrissat B."/>
            <person name="Wiebenga A."/>
            <person name="De vries R.P."/>
            <person name="Grigoriev I.V."/>
            <person name="Mortensen U.H."/>
            <person name="Andersen M.R."/>
            <person name="Baker S.E."/>
        </authorList>
    </citation>
    <scope>NUCLEOTIDE SEQUENCE [LARGE SCALE GENOMIC DNA]</scope>
    <source>
        <strain evidence="10 11">CBS 101889</strain>
    </source>
</reference>
<evidence type="ECO:0000256" key="4">
    <source>
        <dbReference type="ARBA" id="ARBA00023015"/>
    </source>
</evidence>
<dbReference type="AlphaFoldDB" id="A0A395I5E2"/>
<dbReference type="SMART" id="SM00066">
    <property type="entry name" value="GAL4"/>
    <property type="match status" value="1"/>
</dbReference>
<keyword evidence="5" id="KW-0238">DNA-binding</keyword>
<evidence type="ECO:0000259" key="9">
    <source>
        <dbReference type="PROSITE" id="PS50048"/>
    </source>
</evidence>
<keyword evidence="3" id="KW-0862">Zinc</keyword>
<dbReference type="Pfam" id="PF00172">
    <property type="entry name" value="Zn_clus"/>
    <property type="match status" value="1"/>
</dbReference>
<comment type="subcellular location">
    <subcellularLocation>
        <location evidence="1">Nucleus</location>
    </subcellularLocation>
</comment>
<dbReference type="GO" id="GO:0005634">
    <property type="term" value="C:nucleus"/>
    <property type="evidence" value="ECO:0007669"/>
    <property type="project" value="UniProtKB-SubCell"/>
</dbReference>
<dbReference type="Proteomes" id="UP000248961">
    <property type="component" value="Unassembled WGS sequence"/>
</dbReference>
<evidence type="ECO:0000256" key="7">
    <source>
        <dbReference type="ARBA" id="ARBA00023242"/>
    </source>
</evidence>
<dbReference type="PROSITE" id="PS00463">
    <property type="entry name" value="ZN2_CY6_FUNGAL_1"/>
    <property type="match status" value="1"/>
</dbReference>
<keyword evidence="11" id="KW-1185">Reference proteome</keyword>
<keyword evidence="2" id="KW-0479">Metal-binding</keyword>
<keyword evidence="4" id="KW-0805">Transcription regulation</keyword>
<dbReference type="GO" id="GO:0008270">
    <property type="term" value="F:zinc ion binding"/>
    <property type="evidence" value="ECO:0007669"/>
    <property type="project" value="InterPro"/>
</dbReference>
<name>A0A395I5E2_ASPHC</name>
<evidence type="ECO:0000313" key="10">
    <source>
        <dbReference type="EMBL" id="RAL15005.1"/>
    </source>
</evidence>
<dbReference type="PROSITE" id="PS50048">
    <property type="entry name" value="ZN2_CY6_FUNGAL_2"/>
    <property type="match status" value="1"/>
</dbReference>
<evidence type="ECO:0000256" key="1">
    <source>
        <dbReference type="ARBA" id="ARBA00004123"/>
    </source>
</evidence>
<dbReference type="GO" id="GO:0000981">
    <property type="term" value="F:DNA-binding transcription factor activity, RNA polymerase II-specific"/>
    <property type="evidence" value="ECO:0007669"/>
    <property type="project" value="InterPro"/>
</dbReference>
<dbReference type="PANTHER" id="PTHR31845:SF21">
    <property type="entry name" value="REGULATORY PROTEIN LEU3"/>
    <property type="match status" value="1"/>
</dbReference>
<dbReference type="InterPro" id="IPR036864">
    <property type="entry name" value="Zn2-C6_fun-type_DNA-bd_sf"/>
</dbReference>
<dbReference type="SUPFAM" id="SSF57701">
    <property type="entry name" value="Zn2/Cys6 DNA-binding domain"/>
    <property type="match status" value="1"/>
</dbReference>